<name>A0ABW9AUE2_9BURK</name>
<dbReference type="GO" id="GO:0051213">
    <property type="term" value="F:dioxygenase activity"/>
    <property type="evidence" value="ECO:0007669"/>
    <property type="project" value="UniProtKB-KW"/>
</dbReference>
<protein>
    <submittedName>
        <fullName evidence="7">TauD/TfdA family dioxygenase</fullName>
    </submittedName>
</protein>
<keyword evidence="3 7" id="KW-0223">Dioxygenase</keyword>
<keyword evidence="8" id="KW-1185">Reference proteome</keyword>
<evidence type="ECO:0000313" key="8">
    <source>
        <dbReference type="Proteomes" id="UP001629230"/>
    </source>
</evidence>
<dbReference type="InterPro" id="IPR003819">
    <property type="entry name" value="TauD/TfdA-like"/>
</dbReference>
<dbReference type="SUPFAM" id="SSF51197">
    <property type="entry name" value="Clavaminate synthase-like"/>
    <property type="match status" value="1"/>
</dbReference>
<dbReference type="RefSeq" id="WP_408178636.1">
    <property type="nucleotide sequence ID" value="NZ_JAQQEZ010000015.1"/>
</dbReference>
<dbReference type="Gene3D" id="3.60.130.10">
    <property type="entry name" value="Clavaminate synthase-like"/>
    <property type="match status" value="1"/>
</dbReference>
<dbReference type="PANTHER" id="PTHR30468">
    <property type="entry name" value="ALPHA-KETOGLUTARATE-DEPENDENT SULFONATE DIOXYGENASE"/>
    <property type="match status" value="1"/>
</dbReference>
<evidence type="ECO:0000256" key="5">
    <source>
        <dbReference type="ARBA" id="ARBA00023004"/>
    </source>
</evidence>
<dbReference type="Proteomes" id="UP001629230">
    <property type="component" value="Unassembled WGS sequence"/>
</dbReference>
<proteinExistence type="inferred from homology"/>
<evidence type="ECO:0000256" key="2">
    <source>
        <dbReference type="ARBA" id="ARBA00022723"/>
    </source>
</evidence>
<keyword evidence="5" id="KW-0408">Iron</keyword>
<keyword evidence="4" id="KW-0560">Oxidoreductase</keyword>
<evidence type="ECO:0000256" key="1">
    <source>
        <dbReference type="ARBA" id="ARBA00005896"/>
    </source>
</evidence>
<keyword evidence="2" id="KW-0479">Metal-binding</keyword>
<sequence>MAHFTVTPLGDALGAEISGVDLSAPLAADVIDRIKQAWADHLVLRFRGRILTDPQLLAFTRHFGELDPPGPNPYGKPFLSEFPEINVISNIKKDGVPMGNLGDGEAVWHCDMTYIESPPRGALLHALQIPPEGGDTFWSNMYLAWDALPDAMKMQIDGKRAIHDATYNSAGMMRKGMQEVTDPRKAPGAHHPLVIRHPETQRPALFLGRRRNSYIVGMDLDASNALLDTLWAHATQPAFTFRQVWQEGDLIMWDNRCTLHRRDSFDPSASRLMHRTQIKGGKVAPYEPAKLTVAS</sequence>
<evidence type="ECO:0000256" key="3">
    <source>
        <dbReference type="ARBA" id="ARBA00022964"/>
    </source>
</evidence>
<evidence type="ECO:0000259" key="6">
    <source>
        <dbReference type="Pfam" id="PF02668"/>
    </source>
</evidence>
<comment type="similarity">
    <text evidence="1">Belongs to the TfdA dioxygenase family.</text>
</comment>
<dbReference type="InterPro" id="IPR042098">
    <property type="entry name" value="TauD-like_sf"/>
</dbReference>
<evidence type="ECO:0000313" key="7">
    <source>
        <dbReference type="EMBL" id="MFM0003620.1"/>
    </source>
</evidence>
<reference evidence="7 8" key="1">
    <citation type="journal article" date="2024" name="Chem. Sci.">
        <title>Discovery of megapolipeptins by genome mining of a Burkholderiales bacteria collection.</title>
        <authorList>
            <person name="Paulo B.S."/>
            <person name="Recchia M.J.J."/>
            <person name="Lee S."/>
            <person name="Fergusson C.H."/>
            <person name="Romanowski S.B."/>
            <person name="Hernandez A."/>
            <person name="Krull N."/>
            <person name="Liu D.Y."/>
            <person name="Cavanagh H."/>
            <person name="Bos A."/>
            <person name="Gray C.A."/>
            <person name="Murphy B.T."/>
            <person name="Linington R.G."/>
            <person name="Eustaquio A.S."/>
        </authorList>
    </citation>
    <scope>NUCLEOTIDE SEQUENCE [LARGE SCALE GENOMIC DNA]</scope>
    <source>
        <strain evidence="7 8">RL17-350-BIC-A</strain>
    </source>
</reference>
<organism evidence="7 8">
    <name type="scientific">Paraburkholderia dipogonis</name>
    <dbReference type="NCBI Taxonomy" id="1211383"/>
    <lineage>
        <taxon>Bacteria</taxon>
        <taxon>Pseudomonadati</taxon>
        <taxon>Pseudomonadota</taxon>
        <taxon>Betaproteobacteria</taxon>
        <taxon>Burkholderiales</taxon>
        <taxon>Burkholderiaceae</taxon>
        <taxon>Paraburkholderia</taxon>
    </lineage>
</organism>
<accession>A0ABW9AUE2</accession>
<comment type="caution">
    <text evidence="7">The sequence shown here is derived from an EMBL/GenBank/DDBJ whole genome shotgun (WGS) entry which is preliminary data.</text>
</comment>
<gene>
    <name evidence="7" type="ORF">PQR57_21590</name>
</gene>
<evidence type="ECO:0000256" key="4">
    <source>
        <dbReference type="ARBA" id="ARBA00023002"/>
    </source>
</evidence>
<dbReference type="Pfam" id="PF02668">
    <property type="entry name" value="TauD"/>
    <property type="match status" value="1"/>
</dbReference>
<dbReference type="EMBL" id="JAQQEZ010000015">
    <property type="protein sequence ID" value="MFM0003620.1"/>
    <property type="molecule type" value="Genomic_DNA"/>
</dbReference>
<dbReference type="PANTHER" id="PTHR30468:SF1">
    <property type="entry name" value="ALPHA-KETOGLUTARATE-DEPENDENT SULFONATE DIOXYGENASE"/>
    <property type="match status" value="1"/>
</dbReference>
<feature type="domain" description="TauD/TfdA-like" evidence="6">
    <location>
        <begin position="6"/>
        <end position="276"/>
    </location>
</feature>
<dbReference type="InterPro" id="IPR051323">
    <property type="entry name" value="AtsK-like"/>
</dbReference>